<dbReference type="Gene3D" id="2.60.40.10">
    <property type="entry name" value="Immunoglobulins"/>
    <property type="match status" value="1"/>
</dbReference>
<reference evidence="2 3" key="1">
    <citation type="submission" date="2017-05" db="EMBL/GenBank/DDBJ databases">
        <title>The isolation and characterization of 16 novel Shigella-infecting phages from the environment.</title>
        <authorList>
            <person name="Doore S.M."/>
            <person name="Schrad J.R."/>
            <person name="Dover J.A."/>
            <person name="Parent K.N."/>
        </authorList>
    </citation>
    <scope>NUCLEOTIDE SEQUENCE [LARGE SCALE GENOMIC DNA]</scope>
</reference>
<dbReference type="InterPro" id="IPR032876">
    <property type="entry name" value="J_dom"/>
</dbReference>
<protein>
    <submittedName>
        <fullName evidence="2">Tail fiber protein</fullName>
    </submittedName>
</protein>
<feature type="domain" description="Fibronectin type-III" evidence="1">
    <location>
        <begin position="644"/>
        <end position="738"/>
    </location>
</feature>
<proteinExistence type="predicted"/>
<dbReference type="SUPFAM" id="SSF49265">
    <property type="entry name" value="Fibronectin type III"/>
    <property type="match status" value="1"/>
</dbReference>
<gene>
    <name evidence="2" type="ORF">Sf12_gp39</name>
</gene>
<dbReference type="PANTHER" id="PTHR36251:SF2">
    <property type="entry name" value="GIFSY-2 PROPHAGE HOST SPECIFICITY PROTEIN J, PHAGE LAMBDA"/>
    <property type="match status" value="1"/>
</dbReference>
<dbReference type="Pfam" id="PF24801">
    <property type="entry name" value="FNIII-A_GpJ"/>
    <property type="match status" value="1"/>
</dbReference>
<dbReference type="EMBL" id="MF158039">
    <property type="protein sequence ID" value="ATE85765.1"/>
    <property type="molecule type" value="Genomic_DNA"/>
</dbReference>
<dbReference type="InterPro" id="IPR013783">
    <property type="entry name" value="Ig-like_fold"/>
</dbReference>
<dbReference type="InterPro" id="IPR036116">
    <property type="entry name" value="FN3_sf"/>
</dbReference>
<accession>A0A291AXM7</accession>
<dbReference type="PROSITE" id="PS50853">
    <property type="entry name" value="FN3"/>
    <property type="match status" value="1"/>
</dbReference>
<name>A0A291AXM7_9CAUD</name>
<sequence length="1131" mass="125095">MAQMVKQTTRLYDMADLPKIYGSKGGSQKQHTPVEQEDNLISLNKIKVLLAVADGEVDSSFSLKDLYLADVPVQNQDNSFNYEGVTAEFRPGTQSQDYIAGLDGAASEIQVSREINNDTPYIIAVNNSQLSAIRVKLFWPRLVKQEENGDLNGTTCEYAIDLSVNGSAYTEYTRGVANGKTTTGYDRSIRVNLPAEFSSALVRIRKLTPDSTSSTLVNGMQITTYQEVIDAKFRYPLTALVYVEFSSDLFPNGLPPIAIKKRWKIIRVPTNYTPATRTYSGTWDGTFKMAWSDNPAWVLYDLVVSQRYGLDQRELGVEIDKWGLYEAAQFCDQMVPDGKGGMEPRYTCNVVIQQKVEAYQIIRDICSIFRGLTFYDGEQIGIVVDRPRQPSYVFTNDNVVDGLFNRTFASDKSLYTTANVQFDDVENNYQQDVEPVFDLEATRRFGYNPVDLTAIGCVRRSEANRRGRWLLKTNLRSETITFTTGLEGMIPMIGDVIAVNDQAWSSNYTLNLSGRIVEATGLQVFVPFAIDADPGDRILINKPDGSPEYRTIASVSADKLTLELNTAFSFTPQPDTVFAIDKQNLALQQYVVTGIQKANTDGEDSFQYSITAVQYDPNKYDEIDYGVNIDDRPTSIVDPDRILPPKNITVTSYSKVVQGMSVETMVIGYDKVQYAKTYNVQWRKNNGNWINVPETANTEVDIEGIYAGIYDVRVRAVTDQKSVSAWSEITTVSLTGKVGEPEPLQVITASDDEVFGIRVKWGFGNNSGDTAYVELQQVADNGDGTYTPENASLLTLVPYPQFEYWHTTLPAGKVIWYRGRTIDRIGNVSQWTDFVRGMASDDVSAIIGEIKVDIENSDGYKYLLQNAIDANADIQNQAEAIIENALANDTDVRVMRRENGARKAEYRQAVNLIANETEARVEALTQLKAQIDDEIVGQITTIETALATETEARATADTALSARLGDNEAALNQKLDSYATVEGVGVQYGVKLGLKYNGVEYGAGMSMELTGSGGNVRSQFIFDANRFAISNGISSGSGQWSLPFVVENNQVFIQSAVIQDGSITNAKIGGAIQSNNYVFGSVGWRLDKGGTFENNGSTAGEGRMKQTNETISVADANGRLRVQIGRLTGVY</sequence>
<dbReference type="InterPro" id="IPR003961">
    <property type="entry name" value="FN3_dom"/>
</dbReference>
<dbReference type="Pfam" id="PF13550">
    <property type="entry name" value="Phage-tail_3"/>
    <property type="match status" value="1"/>
</dbReference>
<dbReference type="PANTHER" id="PTHR36251">
    <property type="entry name" value="FELS-1 PROPHAGE HOST SPECIFICITY PROTEIN-RELATED"/>
    <property type="match status" value="1"/>
</dbReference>
<dbReference type="Proteomes" id="UP000222681">
    <property type="component" value="Segment"/>
</dbReference>
<evidence type="ECO:0000259" key="1">
    <source>
        <dbReference type="PROSITE" id="PS50853"/>
    </source>
</evidence>
<organism evidence="2 3">
    <name type="scientific">Shigella phage Sf12</name>
    <dbReference type="NCBI Taxonomy" id="2024315"/>
    <lineage>
        <taxon>Viruses</taxon>
        <taxon>Duplodnaviria</taxon>
        <taxon>Heunggongvirae</taxon>
        <taxon>Uroviricota</taxon>
        <taxon>Caudoviricetes</taxon>
        <taxon>Drexlerviridae</taxon>
        <taxon>Rogunavirinae</taxon>
        <taxon>Eastlansingvirus</taxon>
        <taxon>Eastlansingvirus Sf12</taxon>
    </lineage>
</organism>
<dbReference type="Pfam" id="PF09327">
    <property type="entry name" value="Phage_Tail_Tip"/>
    <property type="match status" value="1"/>
</dbReference>
<evidence type="ECO:0000313" key="2">
    <source>
        <dbReference type="EMBL" id="ATE85765.1"/>
    </source>
</evidence>
<evidence type="ECO:0000313" key="3">
    <source>
        <dbReference type="Proteomes" id="UP000222681"/>
    </source>
</evidence>
<dbReference type="InterPro" id="IPR053171">
    <property type="entry name" value="Viral_Tip_Attach_Protein"/>
</dbReference>
<dbReference type="CDD" id="cd00063">
    <property type="entry name" value="FN3"/>
    <property type="match status" value="1"/>
</dbReference>
<keyword evidence="3" id="KW-1185">Reference proteome</keyword>
<dbReference type="InterPro" id="IPR055385">
    <property type="entry name" value="GpJ_HDII-ins2"/>
</dbReference>
<dbReference type="InterPro" id="IPR015406">
    <property type="entry name" value="GpJ_CSF"/>
</dbReference>